<evidence type="ECO:0000313" key="4">
    <source>
        <dbReference type="Proteomes" id="UP000784294"/>
    </source>
</evidence>
<comment type="caution">
    <text evidence="3">The sequence shown here is derived from an EMBL/GenBank/DDBJ whole genome shotgun (WGS) entry which is preliminary data.</text>
</comment>
<feature type="compositionally biased region" description="Gly residues" evidence="1">
    <location>
        <begin position="24"/>
        <end position="34"/>
    </location>
</feature>
<evidence type="ECO:0000256" key="2">
    <source>
        <dbReference type="SAM" id="Phobius"/>
    </source>
</evidence>
<evidence type="ECO:0000313" key="3">
    <source>
        <dbReference type="EMBL" id="VEL34056.1"/>
    </source>
</evidence>
<protein>
    <submittedName>
        <fullName evidence="3">Uncharacterized protein</fullName>
    </submittedName>
</protein>
<organism evidence="3 4">
    <name type="scientific">Protopolystoma xenopodis</name>
    <dbReference type="NCBI Taxonomy" id="117903"/>
    <lineage>
        <taxon>Eukaryota</taxon>
        <taxon>Metazoa</taxon>
        <taxon>Spiralia</taxon>
        <taxon>Lophotrochozoa</taxon>
        <taxon>Platyhelminthes</taxon>
        <taxon>Monogenea</taxon>
        <taxon>Polyopisthocotylea</taxon>
        <taxon>Polystomatidea</taxon>
        <taxon>Polystomatidae</taxon>
        <taxon>Protopolystoma</taxon>
    </lineage>
</organism>
<keyword evidence="2" id="KW-0472">Membrane</keyword>
<feature type="region of interest" description="Disordered" evidence="1">
    <location>
        <begin position="308"/>
        <end position="333"/>
    </location>
</feature>
<dbReference type="AlphaFoldDB" id="A0A3S5CSY6"/>
<keyword evidence="2" id="KW-0812">Transmembrane</keyword>
<proteinExistence type="predicted"/>
<feature type="region of interest" description="Disordered" evidence="1">
    <location>
        <begin position="1"/>
        <end position="46"/>
    </location>
</feature>
<gene>
    <name evidence="3" type="ORF">PXEA_LOCUS27496</name>
</gene>
<sequence length="333" mass="36847">MKKKKSKEKEEEDKKEEEVKGGEGRGGGGGGGGVERPTLTPRHNVLPSCSGIQRAANENGVRKVIVPRFVLPPLGHYNSAIACCSRLQIRWRQNIRFGRPFRHRPAERLAFVSSQMDAKHVARTAQMSVPFYLAPLLDARFSLTCISFLSLLLLLLLFLGLVLVTLTFPIQYYSANSANNAGMHNNHYIPQSTQPLPSVCVHMPIRDTGSPSGIIACVGCEIVYIQMTSRRMHAPNACTTGLIVRLQVCVATYPHTHIHTHTEGEDQQVLQPLSASAGRQGERSPVRTTRTLLSAEWADCRLPHQLSTIHDPRSTSHEIQNEDVNPSPAIHYS</sequence>
<dbReference type="Proteomes" id="UP000784294">
    <property type="component" value="Unassembled WGS sequence"/>
</dbReference>
<evidence type="ECO:0000256" key="1">
    <source>
        <dbReference type="SAM" id="MobiDB-lite"/>
    </source>
</evidence>
<accession>A0A3S5CSY6</accession>
<feature type="transmembrane region" description="Helical" evidence="2">
    <location>
        <begin position="141"/>
        <end position="168"/>
    </location>
</feature>
<name>A0A3S5CSY6_9PLAT</name>
<feature type="compositionally biased region" description="Basic and acidic residues" evidence="1">
    <location>
        <begin position="310"/>
        <end position="320"/>
    </location>
</feature>
<reference evidence="3" key="1">
    <citation type="submission" date="2018-11" db="EMBL/GenBank/DDBJ databases">
        <authorList>
            <consortium name="Pathogen Informatics"/>
        </authorList>
    </citation>
    <scope>NUCLEOTIDE SEQUENCE</scope>
</reference>
<keyword evidence="4" id="KW-1185">Reference proteome</keyword>
<keyword evidence="2" id="KW-1133">Transmembrane helix</keyword>
<dbReference type="EMBL" id="CAAALY010246901">
    <property type="protein sequence ID" value="VEL34056.1"/>
    <property type="molecule type" value="Genomic_DNA"/>
</dbReference>